<dbReference type="Gene3D" id="3.60.110.10">
    <property type="entry name" value="Carbon-nitrogen hydrolase"/>
    <property type="match status" value="1"/>
</dbReference>
<evidence type="ECO:0000313" key="4">
    <source>
        <dbReference type="Proteomes" id="UP000245911"/>
    </source>
</evidence>
<feature type="domain" description="CN hydrolase" evidence="2">
    <location>
        <begin position="1"/>
        <end position="260"/>
    </location>
</feature>
<dbReference type="Pfam" id="PF00795">
    <property type="entry name" value="CN_hydrolase"/>
    <property type="match status" value="1"/>
</dbReference>
<keyword evidence="4" id="KW-1185">Reference proteome</keyword>
<dbReference type="Proteomes" id="UP000245911">
    <property type="component" value="Unassembled WGS sequence"/>
</dbReference>
<dbReference type="AlphaFoldDB" id="A0A2T8HQX8"/>
<dbReference type="SUPFAM" id="SSF56317">
    <property type="entry name" value="Carbon-nitrogen hydrolase"/>
    <property type="match status" value="1"/>
</dbReference>
<dbReference type="CDD" id="cd07574">
    <property type="entry name" value="nitrilase_Rim1_like"/>
    <property type="match status" value="1"/>
</dbReference>
<proteinExistence type="predicted"/>
<dbReference type="PANTHER" id="PTHR43674">
    <property type="entry name" value="NITRILASE C965.09-RELATED"/>
    <property type="match status" value="1"/>
</dbReference>
<dbReference type="GO" id="GO:0016811">
    <property type="term" value="F:hydrolase activity, acting on carbon-nitrogen (but not peptide) bonds, in linear amides"/>
    <property type="evidence" value="ECO:0007669"/>
    <property type="project" value="TreeGrafter"/>
</dbReference>
<evidence type="ECO:0000313" key="3">
    <source>
        <dbReference type="EMBL" id="PVH27815.1"/>
    </source>
</evidence>
<accession>A0A2T8HQX8</accession>
<dbReference type="PROSITE" id="PS50263">
    <property type="entry name" value="CN_HYDROLASE"/>
    <property type="match status" value="1"/>
</dbReference>
<dbReference type="InterPro" id="IPR003010">
    <property type="entry name" value="C-N_Hydrolase"/>
</dbReference>
<evidence type="ECO:0000259" key="2">
    <source>
        <dbReference type="PROSITE" id="PS50263"/>
    </source>
</evidence>
<dbReference type="InterPro" id="IPR036526">
    <property type="entry name" value="C-N_Hydrolase_sf"/>
</dbReference>
<dbReference type="PANTHER" id="PTHR43674:SF2">
    <property type="entry name" value="BETA-UREIDOPROPIONASE"/>
    <property type="match status" value="1"/>
</dbReference>
<evidence type="ECO:0000256" key="1">
    <source>
        <dbReference type="ARBA" id="ARBA00022801"/>
    </source>
</evidence>
<name>A0A2T8HQX8_9RHOB</name>
<comment type="caution">
    <text evidence="3">The sequence shown here is derived from an EMBL/GenBank/DDBJ whole genome shotgun (WGS) entry which is preliminary data.</text>
</comment>
<dbReference type="EMBL" id="QDKM01000009">
    <property type="protein sequence ID" value="PVH27815.1"/>
    <property type="molecule type" value="Genomic_DNA"/>
</dbReference>
<protein>
    <submittedName>
        <fullName evidence="3">Amidohydrolase</fullName>
    </submittedName>
</protein>
<reference evidence="3 4" key="1">
    <citation type="submission" date="2018-04" db="EMBL/GenBank/DDBJ databases">
        <title>Pararhodobacter oceanense sp. nov., isolated from marine intertidal sediment.</title>
        <authorList>
            <person name="Wang X.-L."/>
            <person name="Du Z.-J."/>
        </authorList>
    </citation>
    <scope>NUCLEOTIDE SEQUENCE [LARGE SCALE GENOMIC DNA]</scope>
    <source>
        <strain evidence="3 4">AM505</strain>
    </source>
</reference>
<dbReference type="OrthoDB" id="9811121at2"/>
<sequence>MTIAAAAYPLDWCHSFDDYAGKLRDWVAGAAGQGADLLVFPEYGAMELASLGGAEVAADLQGALSEVARHAPQVDEVLAGLAAEHGVYILGASGPVFTGKRPVNRAVLYGPQGVIGHQDKQIMTPFERDDWDVTAGRDGLAVFDTPIGRLGVVICYDSEFPLLSRALAEAGVEILLAPSCTETEAGFTRVRVGSMARALENQCVVVQAPLIGTAPWCAGVEENTGRAAIYGPPDIGWPANGVLAEGEMDAPGWTLAQVSRARIRQTRAKGGVLTLQHWPEQSARLSRPIQVITTS</sequence>
<dbReference type="InterPro" id="IPR050345">
    <property type="entry name" value="Aliph_Amidase/BUP"/>
</dbReference>
<gene>
    <name evidence="3" type="ORF">DDE20_15840</name>
</gene>
<keyword evidence="1 3" id="KW-0378">Hydrolase</keyword>
<organism evidence="3 4">
    <name type="scientific">Pararhodobacter oceanensis</name>
    <dbReference type="NCBI Taxonomy" id="2172121"/>
    <lineage>
        <taxon>Bacteria</taxon>
        <taxon>Pseudomonadati</taxon>
        <taxon>Pseudomonadota</taxon>
        <taxon>Alphaproteobacteria</taxon>
        <taxon>Rhodobacterales</taxon>
        <taxon>Paracoccaceae</taxon>
        <taxon>Pararhodobacter</taxon>
    </lineage>
</organism>